<reference evidence="1 2" key="1">
    <citation type="journal article" date="2020" name="Nat. Food">
        <title>A phased Vanilla planifolia genome enables genetic improvement of flavour and production.</title>
        <authorList>
            <person name="Hasing T."/>
            <person name="Tang H."/>
            <person name="Brym M."/>
            <person name="Khazi F."/>
            <person name="Huang T."/>
            <person name="Chambers A.H."/>
        </authorList>
    </citation>
    <scope>NUCLEOTIDE SEQUENCE [LARGE SCALE GENOMIC DNA]</scope>
    <source>
        <tissue evidence="1">Leaf</tissue>
    </source>
</reference>
<name>A0A835RGZ8_VANPL</name>
<proteinExistence type="predicted"/>
<protein>
    <submittedName>
        <fullName evidence="1">Uncharacterized protein</fullName>
    </submittedName>
</protein>
<organism evidence="1 2">
    <name type="scientific">Vanilla planifolia</name>
    <name type="common">Vanilla</name>
    <dbReference type="NCBI Taxonomy" id="51239"/>
    <lineage>
        <taxon>Eukaryota</taxon>
        <taxon>Viridiplantae</taxon>
        <taxon>Streptophyta</taxon>
        <taxon>Embryophyta</taxon>
        <taxon>Tracheophyta</taxon>
        <taxon>Spermatophyta</taxon>
        <taxon>Magnoliopsida</taxon>
        <taxon>Liliopsida</taxon>
        <taxon>Asparagales</taxon>
        <taxon>Orchidaceae</taxon>
        <taxon>Vanilloideae</taxon>
        <taxon>Vanilleae</taxon>
        <taxon>Vanilla</taxon>
    </lineage>
</organism>
<sequence length="67" mass="7600">MSLVEYSGKKGSMLRKITKLDLKNFAIPTPHSPTIIFSDKLEVGFIVLRMWLCMKDSLNEDAKGIKD</sequence>
<evidence type="ECO:0000313" key="1">
    <source>
        <dbReference type="EMBL" id="KAG0485972.1"/>
    </source>
</evidence>
<accession>A0A835RGZ8</accession>
<dbReference type="Proteomes" id="UP000636800">
    <property type="component" value="Unassembled WGS sequence"/>
</dbReference>
<evidence type="ECO:0000313" key="2">
    <source>
        <dbReference type="Proteomes" id="UP000636800"/>
    </source>
</evidence>
<dbReference type="AlphaFoldDB" id="A0A835RGZ8"/>
<keyword evidence="2" id="KW-1185">Reference proteome</keyword>
<dbReference type="EMBL" id="JADCNL010000004">
    <property type="protein sequence ID" value="KAG0485972.1"/>
    <property type="molecule type" value="Genomic_DNA"/>
</dbReference>
<gene>
    <name evidence="1" type="ORF">HPP92_010051</name>
</gene>
<comment type="caution">
    <text evidence="1">The sequence shown here is derived from an EMBL/GenBank/DDBJ whole genome shotgun (WGS) entry which is preliminary data.</text>
</comment>